<dbReference type="KEGG" id="spph:KFK14_17795"/>
<keyword evidence="2" id="KW-1185">Reference proteome</keyword>
<evidence type="ECO:0000313" key="2">
    <source>
        <dbReference type="Proteomes" id="UP000681425"/>
    </source>
</evidence>
<evidence type="ECO:0000313" key="1">
    <source>
        <dbReference type="EMBL" id="QUT04863.1"/>
    </source>
</evidence>
<dbReference type="Pfam" id="PF02620">
    <property type="entry name" value="YceD"/>
    <property type="match status" value="1"/>
</dbReference>
<dbReference type="AlphaFoldDB" id="A0A975K698"/>
<proteinExistence type="predicted"/>
<accession>A0A975K698</accession>
<gene>
    <name evidence="1" type="ORF">KFK14_17795</name>
</gene>
<dbReference type="InterPro" id="IPR003772">
    <property type="entry name" value="YceD"/>
</dbReference>
<sequence>MTEQSPEFSRIVKLDQAGKLSGEQTVKPTEEERLALARRFGLLSLDDMEARYSLAEENGALTARGSLRATLSQSCIATGEPVPEEVDTSFAVRFVPSSAEPSDDEIELDDDDCDTIFYAGESIDIGEAVAETLALAMTPYPRSPNADAYLKKMGVMSEEQASPFAALLALKDSKKAK</sequence>
<reference evidence="1" key="1">
    <citation type="submission" date="2021-04" db="EMBL/GenBank/DDBJ databases">
        <title>Isolation of p-tert-butylphenol degrading bacteria Sphingobium phenoxybenzoativorans Tas13 from active sludge.</title>
        <authorList>
            <person name="Li Y."/>
        </authorList>
    </citation>
    <scope>NUCLEOTIDE SEQUENCE</scope>
    <source>
        <strain evidence="1">Tas13</strain>
    </source>
</reference>
<name>A0A975K698_9SPHN</name>
<dbReference type="RefSeq" id="WP_212608602.1">
    <property type="nucleotide sequence ID" value="NZ_CP073910.1"/>
</dbReference>
<dbReference type="Proteomes" id="UP000681425">
    <property type="component" value="Chromosome"/>
</dbReference>
<protein>
    <submittedName>
        <fullName evidence="1">DUF177 domain-containing protein</fullName>
    </submittedName>
</protein>
<organism evidence="1 2">
    <name type="scientific">Sphingobium phenoxybenzoativorans</name>
    <dbReference type="NCBI Taxonomy" id="1592790"/>
    <lineage>
        <taxon>Bacteria</taxon>
        <taxon>Pseudomonadati</taxon>
        <taxon>Pseudomonadota</taxon>
        <taxon>Alphaproteobacteria</taxon>
        <taxon>Sphingomonadales</taxon>
        <taxon>Sphingomonadaceae</taxon>
        <taxon>Sphingobium</taxon>
    </lineage>
</organism>
<dbReference type="EMBL" id="CP073910">
    <property type="protein sequence ID" value="QUT04863.1"/>
    <property type="molecule type" value="Genomic_DNA"/>
</dbReference>